<dbReference type="InterPro" id="IPR045076">
    <property type="entry name" value="MutS"/>
</dbReference>
<keyword evidence="1" id="KW-0547">Nucleotide-binding</keyword>
<dbReference type="SMART" id="SM00534">
    <property type="entry name" value="MUTSac"/>
    <property type="match status" value="1"/>
</dbReference>
<dbReference type="GO" id="GO:0006298">
    <property type="term" value="P:mismatch repair"/>
    <property type="evidence" value="ECO:0007669"/>
    <property type="project" value="InterPro"/>
</dbReference>
<dbReference type="InterPro" id="IPR000432">
    <property type="entry name" value="DNA_mismatch_repair_MutS_C"/>
</dbReference>
<dbReference type="Proteomes" id="UP000002729">
    <property type="component" value="Unassembled WGS sequence"/>
</dbReference>
<feature type="non-terminal residue" evidence="5">
    <location>
        <position position="1"/>
    </location>
</feature>
<evidence type="ECO:0000313" key="6">
    <source>
        <dbReference type="Proteomes" id="UP000002729"/>
    </source>
</evidence>
<reference evidence="5 6" key="1">
    <citation type="journal article" date="2011" name="Proc. Natl. Acad. Sci. U.S.A.">
        <title>Niche of harmful alga Aureococcus anophagefferens revealed through ecogenomics.</title>
        <authorList>
            <person name="Gobler C.J."/>
            <person name="Berry D.L."/>
            <person name="Dyhrman S.T."/>
            <person name="Wilhelm S.W."/>
            <person name="Salamov A."/>
            <person name="Lobanov A.V."/>
            <person name="Zhang Y."/>
            <person name="Collier J.L."/>
            <person name="Wurch L.L."/>
            <person name="Kustka A.B."/>
            <person name="Dill B.D."/>
            <person name="Shah M."/>
            <person name="VerBerkmoes N.C."/>
            <person name="Kuo A."/>
            <person name="Terry A."/>
            <person name="Pangilinan J."/>
            <person name="Lindquist E.A."/>
            <person name="Lucas S."/>
            <person name="Paulsen I.T."/>
            <person name="Hattenrath-Lehmann T.K."/>
            <person name="Talmage S.C."/>
            <person name="Walker E.A."/>
            <person name="Koch F."/>
            <person name="Burson A.M."/>
            <person name="Marcoval M.A."/>
            <person name="Tang Y.Z."/>
            <person name="Lecleir G.R."/>
            <person name="Coyne K.J."/>
            <person name="Berg G.M."/>
            <person name="Bertrand E.M."/>
            <person name="Saito M.A."/>
            <person name="Gladyshev V.N."/>
            <person name="Grigoriev I.V."/>
        </authorList>
    </citation>
    <scope>NUCLEOTIDE SEQUENCE [LARGE SCALE GENOMIC DNA]</scope>
    <source>
        <strain evidence="6">CCMP 1984</strain>
    </source>
</reference>
<gene>
    <name evidence="5" type="ORF">AURANDRAFT_7199</name>
</gene>
<evidence type="ECO:0000313" key="5">
    <source>
        <dbReference type="EMBL" id="EGB10982.1"/>
    </source>
</evidence>
<dbReference type="RefSeq" id="XP_009034162.1">
    <property type="nucleotide sequence ID" value="XM_009035914.1"/>
</dbReference>
<dbReference type="EMBL" id="GL833123">
    <property type="protein sequence ID" value="EGB10982.1"/>
    <property type="molecule type" value="Genomic_DNA"/>
</dbReference>
<dbReference type="GO" id="GO:0005634">
    <property type="term" value="C:nucleus"/>
    <property type="evidence" value="ECO:0007669"/>
    <property type="project" value="TreeGrafter"/>
</dbReference>
<feature type="non-terminal residue" evidence="5">
    <location>
        <position position="192"/>
    </location>
</feature>
<dbReference type="Pfam" id="PF00488">
    <property type="entry name" value="MutS_V"/>
    <property type="match status" value="1"/>
</dbReference>
<evidence type="ECO:0000256" key="3">
    <source>
        <dbReference type="ARBA" id="ARBA00023125"/>
    </source>
</evidence>
<dbReference type="GO" id="GO:0005739">
    <property type="term" value="C:mitochondrion"/>
    <property type="evidence" value="ECO:0007669"/>
    <property type="project" value="TreeGrafter"/>
</dbReference>
<protein>
    <recommendedName>
        <fullName evidence="4">DNA mismatch repair proteins mutS family domain-containing protein</fullName>
    </recommendedName>
</protein>
<evidence type="ECO:0000259" key="4">
    <source>
        <dbReference type="PROSITE" id="PS00486"/>
    </source>
</evidence>
<dbReference type="OMA" id="RIMSRIY"/>
<keyword evidence="6" id="KW-1185">Reference proteome</keyword>
<dbReference type="eggNOG" id="KOG0219">
    <property type="taxonomic scope" value="Eukaryota"/>
</dbReference>
<accession>F0Y187</accession>
<dbReference type="GO" id="GO:0005524">
    <property type="term" value="F:ATP binding"/>
    <property type="evidence" value="ECO:0007669"/>
    <property type="project" value="UniProtKB-KW"/>
</dbReference>
<dbReference type="PANTHER" id="PTHR11361:SF34">
    <property type="entry name" value="DNA MISMATCH REPAIR PROTEIN MSH1, MITOCHONDRIAL"/>
    <property type="match status" value="1"/>
</dbReference>
<dbReference type="KEGG" id="aaf:AURANDRAFT_7199"/>
<dbReference type="GO" id="GO:0140664">
    <property type="term" value="F:ATP-dependent DNA damage sensor activity"/>
    <property type="evidence" value="ECO:0007669"/>
    <property type="project" value="InterPro"/>
</dbReference>
<dbReference type="PROSITE" id="PS00486">
    <property type="entry name" value="DNA_MISMATCH_REPAIR_2"/>
    <property type="match status" value="1"/>
</dbReference>
<dbReference type="SUPFAM" id="SSF52540">
    <property type="entry name" value="P-loop containing nucleoside triphosphate hydrolases"/>
    <property type="match status" value="1"/>
</dbReference>
<keyword evidence="3" id="KW-0238">DNA-binding</keyword>
<dbReference type="GeneID" id="20228493"/>
<dbReference type="PANTHER" id="PTHR11361">
    <property type="entry name" value="DNA MISMATCH REPAIR PROTEIN MUTS FAMILY MEMBER"/>
    <property type="match status" value="1"/>
</dbReference>
<sequence>AAELGWARPTLVDGGGLTLDRLRHPLVEAATSSYVPSDLALGGHAKRCALVTGPNMGGKSTYARAAAVAVVLAHCGSYVPADAAVVPRASRVLARVGAADDPRAGESTFLREMRETASILRRATRDALVVVDEIGRGTSTEDGAARRTALAHAVLRTLADAATGPLCLFTTHFFELTRMEGDEHASLANFHV</sequence>
<dbReference type="GO" id="GO:0030983">
    <property type="term" value="F:mismatched DNA binding"/>
    <property type="evidence" value="ECO:0007669"/>
    <property type="project" value="InterPro"/>
</dbReference>
<organism evidence="6">
    <name type="scientific">Aureococcus anophagefferens</name>
    <name type="common">Harmful bloom alga</name>
    <dbReference type="NCBI Taxonomy" id="44056"/>
    <lineage>
        <taxon>Eukaryota</taxon>
        <taxon>Sar</taxon>
        <taxon>Stramenopiles</taxon>
        <taxon>Ochrophyta</taxon>
        <taxon>Pelagophyceae</taxon>
        <taxon>Pelagomonadales</taxon>
        <taxon>Pelagomonadaceae</taxon>
        <taxon>Aureococcus</taxon>
    </lineage>
</organism>
<proteinExistence type="predicted"/>
<keyword evidence="2" id="KW-0067">ATP-binding</keyword>
<dbReference type="OrthoDB" id="295033at2759"/>
<dbReference type="AlphaFoldDB" id="F0Y187"/>
<dbReference type="InParanoid" id="F0Y187"/>
<dbReference type="Gene3D" id="3.40.50.300">
    <property type="entry name" value="P-loop containing nucleotide triphosphate hydrolases"/>
    <property type="match status" value="1"/>
</dbReference>
<name>F0Y187_AURAN</name>
<feature type="domain" description="DNA mismatch repair proteins mutS family" evidence="4">
    <location>
        <begin position="127"/>
        <end position="143"/>
    </location>
</feature>
<dbReference type="GO" id="GO:0043504">
    <property type="term" value="P:mitochondrial DNA repair"/>
    <property type="evidence" value="ECO:0007669"/>
    <property type="project" value="TreeGrafter"/>
</dbReference>
<evidence type="ECO:0000256" key="1">
    <source>
        <dbReference type="ARBA" id="ARBA00022741"/>
    </source>
</evidence>
<evidence type="ECO:0000256" key="2">
    <source>
        <dbReference type="ARBA" id="ARBA00022840"/>
    </source>
</evidence>
<dbReference type="InterPro" id="IPR027417">
    <property type="entry name" value="P-loop_NTPase"/>
</dbReference>